<evidence type="ECO:0000313" key="2">
    <source>
        <dbReference type="Proteomes" id="UP000003933"/>
    </source>
</evidence>
<proteinExistence type="predicted"/>
<dbReference type="AlphaFoldDB" id="J3TED7"/>
<gene>
    <name evidence="1" type="primary">atpC</name>
    <name evidence="1" type="ORF">A355_010</name>
</gene>
<sequence>MNIYIFSEKNFFKLEKITIIKIFFKNKSFQIMNNYIPTIGNIEFLFFYYKNNFCKIKLYNSFFIQKKKELKIICDKYEFL</sequence>
<dbReference type="STRING" id="1202539.A355_010"/>
<organism evidence="1 2">
    <name type="scientific">Candidatus Carsonella ruddii HT isolate Thao2000</name>
    <dbReference type="NCBI Taxonomy" id="1202539"/>
    <lineage>
        <taxon>Bacteria</taxon>
        <taxon>Pseudomonadati</taxon>
        <taxon>Pseudomonadota</taxon>
        <taxon>Gammaproteobacteria</taxon>
        <taxon>Oceanospirillales</taxon>
        <taxon>Halomonadaceae</taxon>
        <taxon>Zymobacter group</taxon>
        <taxon>Candidatus Carsonella</taxon>
    </lineage>
</organism>
<name>J3TED7_CARRU</name>
<dbReference type="OrthoDB" id="6184165at2"/>
<dbReference type="RefSeq" id="WP_014887357.1">
    <property type="nucleotide sequence ID" value="NC_018417.1"/>
</dbReference>
<dbReference type="EMBL" id="CP003544">
    <property type="protein sequence ID" value="AFP84057.1"/>
    <property type="molecule type" value="Genomic_DNA"/>
</dbReference>
<dbReference type="Proteomes" id="UP000003933">
    <property type="component" value="Chromosome"/>
</dbReference>
<dbReference type="KEGG" id="crt:A355_010"/>
<dbReference type="HOGENOM" id="CLU_195840_0_0_6"/>
<protein>
    <submittedName>
        <fullName evidence="1">Putative F0F1-type ATP synthase epsilon subunit</fullName>
    </submittedName>
</protein>
<reference evidence="1 2" key="1">
    <citation type="journal article" date="2012" name="Mol. Biol. Evol.">
        <title>Genome reduction and co-evolution between the primary and secondary bacterial symbionts of psyllids.</title>
        <authorList>
            <person name="Sloan D.B."/>
            <person name="Moran N.A."/>
        </authorList>
    </citation>
    <scope>NUCLEOTIDE SEQUENCE [LARGE SCALE GENOMIC DNA]</scope>
    <source>
        <strain evidence="1 2">HT</strain>
    </source>
</reference>
<dbReference type="PATRIC" id="fig|1202539.3.peg.10"/>
<evidence type="ECO:0000313" key="1">
    <source>
        <dbReference type="EMBL" id="AFP84057.1"/>
    </source>
</evidence>
<accession>J3TED7</accession>